<evidence type="ECO:0000313" key="2">
    <source>
        <dbReference type="EMBL" id="ABP49089.1"/>
    </source>
</evidence>
<feature type="region of interest" description="Disordered" evidence="1">
    <location>
        <begin position="619"/>
        <end position="650"/>
    </location>
</feature>
<name>A7TUR0_STRLI</name>
<sequence length="650" mass="68374">MGLRAADGSRPPDGRVPQGTAEPPPHQATRRGEHGVSPRTTCGLGLVRSSNAGKPTWTLVGTGALAHARTDHIHTTDLEATTVDKQVLRAGVEDVMAALDHYGAKLASTPGGAGWLHVQHVPVRRFVAEIVRKLLALNSWAPFASAPGPLILAPYEGLVGLRSSSSREYLAYTVTWSGVAYVLGAAAPHNPTRSAQLRNRARTSTANTEPRPLPSDLGRQDVLALSWTSRHAATLTPVLAELARGGQRSLLLDLATDAAERCSPGSVTGIELRSAPNDLFTLSGTAEGLHRPDDEHVVQVGGYGVQLARLVRLLSVLLETSGGCTQPSWRTVVRAESWLDDMLSTTRPHTVLLSNDTSPLGVLAAHAAERHGANSVHVQHGAWTAESVAWPALHSRDIIVMGERDLVLGRGWARHPEAEVHVLGQPRFDVLAGLSRQAQRRYLEKLLAPGGRRAPTRIAVWACQPFNPGHLKSHADLLLDGLAEADGDWGLVIAPHPAQGADAFNALVKRDGGTPVAVADPRVGARGCLAGADAIASAYSTCGIEAALLGIPVLEIGPPGERTLGLTGHGLATRCEATGDVAEALSGVRAGPVPIPRASLDAVCRWRGDSAARIARLITDRATSGPRADDSTHHTPGATASPEDEGASVR</sequence>
<feature type="compositionally biased region" description="Polar residues" evidence="1">
    <location>
        <begin position="192"/>
        <end position="208"/>
    </location>
</feature>
<feature type="region of interest" description="Disordered" evidence="1">
    <location>
        <begin position="1"/>
        <end position="48"/>
    </location>
</feature>
<organism evidence="2">
    <name type="scientific">Streptomyces lividans</name>
    <dbReference type="NCBI Taxonomy" id="1916"/>
    <lineage>
        <taxon>Bacteria</taxon>
        <taxon>Bacillati</taxon>
        <taxon>Actinomycetota</taxon>
        <taxon>Actinomycetes</taxon>
        <taxon>Kitasatosporales</taxon>
        <taxon>Streptomycetaceae</taxon>
        <taxon>Streptomyces</taxon>
    </lineage>
</organism>
<dbReference type="SUPFAM" id="SSF53756">
    <property type="entry name" value="UDP-Glycosyltransferase/glycogen phosphorylase"/>
    <property type="match status" value="1"/>
</dbReference>
<reference evidence="2" key="1">
    <citation type="journal article" date="2007" name="Mol. Microbiol.">
        <title>Analysis of a genomic island housing genes for DNA S-modification system in Streptomyces lividans 66 and its counterparts in other distantly related bacteria.</title>
        <authorList>
            <person name="He X."/>
            <person name="Ou H.Y."/>
            <person name="Yu Q."/>
            <person name="Zhou X."/>
            <person name="Wu J."/>
            <person name="Liang J."/>
            <person name="Zhang W."/>
            <person name="Rajakumar K."/>
            <person name="Deng Z."/>
        </authorList>
    </citation>
    <scope>NUCLEOTIDE SEQUENCE</scope>
    <source>
        <strain evidence="2">66</strain>
    </source>
</reference>
<evidence type="ECO:0000256" key="1">
    <source>
        <dbReference type="SAM" id="MobiDB-lite"/>
    </source>
</evidence>
<accession>A7TUR0</accession>
<proteinExistence type="predicted"/>
<feature type="region of interest" description="Disordered" evidence="1">
    <location>
        <begin position="192"/>
        <end position="217"/>
    </location>
</feature>
<protein>
    <submittedName>
        <fullName evidence="2">Uncharacterized protein</fullName>
    </submittedName>
</protein>
<dbReference type="AlphaFoldDB" id="A7TUR0"/>
<gene>
    <name evidence="2" type="ORF">SLG13</name>
</gene>
<dbReference type="EMBL" id="EF210454">
    <property type="protein sequence ID" value="ABP49089.1"/>
    <property type="molecule type" value="Genomic_DNA"/>
</dbReference>